<dbReference type="EMBL" id="BOOW01000006">
    <property type="protein sequence ID" value="GII90469.1"/>
    <property type="molecule type" value="Genomic_DNA"/>
</dbReference>
<gene>
    <name evidence="1" type="ORF">Ssi02_07000</name>
</gene>
<organism evidence="1 2">
    <name type="scientific">Sinosporangium siamense</name>
    <dbReference type="NCBI Taxonomy" id="1367973"/>
    <lineage>
        <taxon>Bacteria</taxon>
        <taxon>Bacillati</taxon>
        <taxon>Actinomycetota</taxon>
        <taxon>Actinomycetes</taxon>
        <taxon>Streptosporangiales</taxon>
        <taxon>Streptosporangiaceae</taxon>
        <taxon>Sinosporangium</taxon>
    </lineage>
</organism>
<proteinExistence type="predicted"/>
<dbReference type="Pfam" id="PF03130">
    <property type="entry name" value="HEAT_PBS"/>
    <property type="match status" value="1"/>
</dbReference>
<dbReference type="InterPro" id="IPR004155">
    <property type="entry name" value="PBS_lyase_HEAT"/>
</dbReference>
<dbReference type="Gene3D" id="1.25.10.10">
    <property type="entry name" value="Leucine-rich Repeat Variant"/>
    <property type="match status" value="1"/>
</dbReference>
<evidence type="ECO:0000313" key="1">
    <source>
        <dbReference type="EMBL" id="GII90469.1"/>
    </source>
</evidence>
<dbReference type="InterPro" id="IPR016024">
    <property type="entry name" value="ARM-type_fold"/>
</dbReference>
<dbReference type="RefSeq" id="WP_204020894.1">
    <property type="nucleotide sequence ID" value="NZ_BOOW01000006.1"/>
</dbReference>
<sequence>MGAAHVSVGDLISQLDDRSARSRRSAAEKLRRLKDPIAGPALLDALGREIENPRTWETQYQLTMALGSCMYDQALDFLRGAVQRRAPVAAFVQTAIGDAVVRLGEHRGDASTQVQWCLATEIDAVMDGAFRAVAILKINLNDDMVRSVIAAVSGRELYDGLRFWPIVASTGWEGGLVREFLVQSASSPRSDISDAAKNSLSGVLIDYDYL</sequence>
<name>A0A919V9U4_9ACTN</name>
<protein>
    <recommendedName>
        <fullName evidence="3">HEAT repeat domain-containing protein</fullName>
    </recommendedName>
</protein>
<dbReference type="InterPro" id="IPR011989">
    <property type="entry name" value="ARM-like"/>
</dbReference>
<dbReference type="Proteomes" id="UP000606172">
    <property type="component" value="Unassembled WGS sequence"/>
</dbReference>
<evidence type="ECO:0008006" key="3">
    <source>
        <dbReference type="Google" id="ProtNLM"/>
    </source>
</evidence>
<evidence type="ECO:0000313" key="2">
    <source>
        <dbReference type="Proteomes" id="UP000606172"/>
    </source>
</evidence>
<accession>A0A919V9U4</accession>
<dbReference type="AlphaFoldDB" id="A0A919V9U4"/>
<comment type="caution">
    <text evidence="1">The sequence shown here is derived from an EMBL/GenBank/DDBJ whole genome shotgun (WGS) entry which is preliminary data.</text>
</comment>
<dbReference type="SUPFAM" id="SSF48371">
    <property type="entry name" value="ARM repeat"/>
    <property type="match status" value="1"/>
</dbReference>
<keyword evidence="2" id="KW-1185">Reference proteome</keyword>
<reference evidence="1" key="1">
    <citation type="submission" date="2021-01" db="EMBL/GenBank/DDBJ databases">
        <title>Whole genome shotgun sequence of Sinosporangium siamense NBRC 109515.</title>
        <authorList>
            <person name="Komaki H."/>
            <person name="Tamura T."/>
        </authorList>
    </citation>
    <scope>NUCLEOTIDE SEQUENCE</scope>
    <source>
        <strain evidence="1">NBRC 109515</strain>
    </source>
</reference>